<dbReference type="InterPro" id="IPR023799">
    <property type="entry name" value="RbfA_dom_sf"/>
</dbReference>
<proteinExistence type="predicted"/>
<dbReference type="Proteomes" id="UP001314263">
    <property type="component" value="Unassembled WGS sequence"/>
</dbReference>
<dbReference type="AlphaFoldDB" id="A0AAV1I7F2"/>
<dbReference type="Gene3D" id="3.30.300.20">
    <property type="match status" value="1"/>
</dbReference>
<dbReference type="SUPFAM" id="SSF89919">
    <property type="entry name" value="Ribosome-binding factor A, RbfA"/>
    <property type="match status" value="1"/>
</dbReference>
<evidence type="ECO:0000256" key="1">
    <source>
        <dbReference type="SAM" id="MobiDB-lite"/>
    </source>
</evidence>
<dbReference type="GO" id="GO:0006364">
    <property type="term" value="P:rRNA processing"/>
    <property type="evidence" value="ECO:0007669"/>
    <property type="project" value="InterPro"/>
</dbReference>
<feature type="compositionally biased region" description="Polar residues" evidence="1">
    <location>
        <begin position="66"/>
        <end position="75"/>
    </location>
</feature>
<organism evidence="2 3">
    <name type="scientific">Coccomyxa viridis</name>
    <dbReference type="NCBI Taxonomy" id="1274662"/>
    <lineage>
        <taxon>Eukaryota</taxon>
        <taxon>Viridiplantae</taxon>
        <taxon>Chlorophyta</taxon>
        <taxon>core chlorophytes</taxon>
        <taxon>Trebouxiophyceae</taxon>
        <taxon>Trebouxiophyceae incertae sedis</taxon>
        <taxon>Coccomyxaceae</taxon>
        <taxon>Coccomyxa</taxon>
    </lineage>
</organism>
<sequence length="219" mass="25113">MHQSRSRAWVVMGRLLLAQRGCVRHTNNEGGFASVVTRQAMAGMLTQARNFARQRRGGRRNKQEEQPTSSYSDGYTTTLQGEAQLVAEVPASAYRPTSEDMWPTSRHQKKYGARVRDALHTVLMGSGASAYERLIWQLGFTIVEVRMSPDNMTAFVLWDAHDDHYHSASREISQRMSQLRRDMGRLLGMRRTPRLEFRLDRLSAEQQAVEDAFRRLQAE</sequence>
<feature type="region of interest" description="Disordered" evidence="1">
    <location>
        <begin position="50"/>
        <end position="75"/>
    </location>
</feature>
<name>A0AAV1I7F2_9CHLO</name>
<evidence type="ECO:0000313" key="2">
    <source>
        <dbReference type="EMBL" id="CAK0780752.1"/>
    </source>
</evidence>
<dbReference type="InterPro" id="IPR015946">
    <property type="entry name" value="KH_dom-like_a/b"/>
</dbReference>
<dbReference type="EMBL" id="CAUYUE010000006">
    <property type="protein sequence ID" value="CAK0780752.1"/>
    <property type="molecule type" value="Genomic_DNA"/>
</dbReference>
<evidence type="ECO:0008006" key="4">
    <source>
        <dbReference type="Google" id="ProtNLM"/>
    </source>
</evidence>
<dbReference type="InterPro" id="IPR000238">
    <property type="entry name" value="RbfA"/>
</dbReference>
<gene>
    <name evidence="2" type="ORF">CVIRNUC_005163</name>
</gene>
<protein>
    <recommendedName>
        <fullName evidence="4">Ribosome-binding factor A</fullName>
    </recommendedName>
</protein>
<keyword evidence="3" id="KW-1185">Reference proteome</keyword>
<evidence type="ECO:0000313" key="3">
    <source>
        <dbReference type="Proteomes" id="UP001314263"/>
    </source>
</evidence>
<accession>A0AAV1I7F2</accession>
<comment type="caution">
    <text evidence="2">The sequence shown here is derived from an EMBL/GenBank/DDBJ whole genome shotgun (WGS) entry which is preliminary data.</text>
</comment>
<dbReference type="PROSITE" id="PS01319">
    <property type="entry name" value="RBFA"/>
    <property type="match status" value="1"/>
</dbReference>
<dbReference type="InterPro" id="IPR020053">
    <property type="entry name" value="Ribosome-bd_factorA_CS"/>
</dbReference>
<reference evidence="2 3" key="1">
    <citation type="submission" date="2023-10" db="EMBL/GenBank/DDBJ databases">
        <authorList>
            <person name="Maclean D."/>
            <person name="Macfadyen A."/>
        </authorList>
    </citation>
    <scope>NUCLEOTIDE SEQUENCE [LARGE SCALE GENOMIC DNA]</scope>
</reference>
<dbReference type="Pfam" id="PF02033">
    <property type="entry name" value="RBFA"/>
    <property type="match status" value="1"/>
</dbReference>